<keyword evidence="9" id="KW-1185">Reference proteome</keyword>
<dbReference type="InterPro" id="IPR019874">
    <property type="entry name" value="RF_methyltr_PrmC"/>
</dbReference>
<comment type="similarity">
    <text evidence="5">Belongs to the protein N5-glutamine methyltransferase family. PrmC subfamily.</text>
</comment>
<evidence type="ECO:0000256" key="1">
    <source>
        <dbReference type="ARBA" id="ARBA00022603"/>
    </source>
</evidence>
<dbReference type="NCBIfam" id="TIGR03534">
    <property type="entry name" value="RF_mod_PrmC"/>
    <property type="match status" value="1"/>
</dbReference>
<dbReference type="PANTHER" id="PTHR18895:SF74">
    <property type="entry name" value="MTRF1L RELEASE FACTOR GLUTAMINE METHYLTRANSFERASE"/>
    <property type="match status" value="1"/>
</dbReference>
<evidence type="ECO:0000256" key="4">
    <source>
        <dbReference type="ARBA" id="ARBA00048391"/>
    </source>
</evidence>
<feature type="domain" description="Release factor glutamine methyltransferase N-terminal" evidence="7">
    <location>
        <begin position="7"/>
        <end position="76"/>
    </location>
</feature>
<evidence type="ECO:0000256" key="5">
    <source>
        <dbReference type="HAMAP-Rule" id="MF_02126"/>
    </source>
</evidence>
<dbReference type="Pfam" id="PF05175">
    <property type="entry name" value="MTS"/>
    <property type="match status" value="1"/>
</dbReference>
<dbReference type="Pfam" id="PF17827">
    <property type="entry name" value="PrmC_N"/>
    <property type="match status" value="1"/>
</dbReference>
<sequence>MQTRGRLYRHLRDRFRAAGLPTADLDARLLAAAALGIDPASLVLDPDEAVSGEGAALAEAHLQHRLAGMPVGRILGRREFFGLELALSAGTLEPRPDTEILVEAVLARVSPEAPLRIADLGTGTGAICLALLGRLPLALALAVDLSPDALATARGNALRHGLAGRVLFLQGDYAAALAPGLDVIVSNPPYISHAELAALDPGVRDHDPILALDGGADGLDAYRVLAPQCHDLLRHGGLLACEIGAAQGASVAGLFAAAGFQRIEIVQDLAGLDRVVLGWKI</sequence>
<dbReference type="RefSeq" id="WP_161678123.1">
    <property type="nucleotide sequence ID" value="NZ_JAABLP010000007.1"/>
</dbReference>
<evidence type="ECO:0000259" key="7">
    <source>
        <dbReference type="Pfam" id="PF17827"/>
    </source>
</evidence>
<protein>
    <recommendedName>
        <fullName evidence="5">Release factor glutamine methyltransferase</fullName>
        <shortName evidence="5">RF MTase</shortName>
        <ecNumber evidence="5">2.1.1.297</ecNumber>
    </recommendedName>
    <alternativeName>
        <fullName evidence="5">N5-glutamine methyltransferase PrmC</fullName>
    </alternativeName>
    <alternativeName>
        <fullName evidence="5">Protein-(glutamine-N5) MTase PrmC</fullName>
    </alternativeName>
    <alternativeName>
        <fullName evidence="5">Protein-glutamine N-methyltransferase PrmC</fullName>
    </alternativeName>
</protein>
<keyword evidence="2 5" id="KW-0808">Transferase</keyword>
<feature type="binding site" evidence="5">
    <location>
        <position position="187"/>
    </location>
    <ligand>
        <name>S-adenosyl-L-methionine</name>
        <dbReference type="ChEBI" id="CHEBI:59789"/>
    </ligand>
</feature>
<comment type="function">
    <text evidence="5">Methylates the class 1 translation termination release factors RF1/PrfA and RF2/PrfB on the glutamine residue of the universally conserved GGQ motif.</text>
</comment>
<feature type="binding site" evidence="5">
    <location>
        <begin position="121"/>
        <end position="125"/>
    </location>
    <ligand>
        <name>S-adenosyl-L-methionine</name>
        <dbReference type="ChEBI" id="CHEBI:59789"/>
    </ligand>
</feature>
<dbReference type="InterPro" id="IPR029063">
    <property type="entry name" value="SAM-dependent_MTases_sf"/>
</dbReference>
<dbReference type="CDD" id="cd02440">
    <property type="entry name" value="AdoMet_MTases"/>
    <property type="match status" value="1"/>
</dbReference>
<dbReference type="PROSITE" id="PS00092">
    <property type="entry name" value="N6_MTASE"/>
    <property type="match status" value="1"/>
</dbReference>
<dbReference type="NCBIfam" id="TIGR00536">
    <property type="entry name" value="hemK_fam"/>
    <property type="match status" value="1"/>
</dbReference>
<gene>
    <name evidence="5 8" type="primary">prmC</name>
    <name evidence="8" type="ORF">GWI72_19835</name>
</gene>
<evidence type="ECO:0000256" key="3">
    <source>
        <dbReference type="ARBA" id="ARBA00022691"/>
    </source>
</evidence>
<accession>A0A7X5F6B7</accession>
<dbReference type="EC" id="2.1.1.297" evidence="5"/>
<proteinExistence type="inferred from homology"/>
<dbReference type="InterPro" id="IPR040758">
    <property type="entry name" value="PrmC_N"/>
</dbReference>
<dbReference type="AlphaFoldDB" id="A0A7X5F6B7"/>
<feature type="binding site" evidence="5">
    <location>
        <position position="144"/>
    </location>
    <ligand>
        <name>S-adenosyl-L-methionine</name>
        <dbReference type="ChEBI" id="CHEBI:59789"/>
    </ligand>
</feature>
<dbReference type="PANTHER" id="PTHR18895">
    <property type="entry name" value="HEMK METHYLTRANSFERASE"/>
    <property type="match status" value="1"/>
</dbReference>
<name>A0A7X5F6B7_9HYPH</name>
<comment type="caution">
    <text evidence="8">The sequence shown here is derived from an EMBL/GenBank/DDBJ whole genome shotgun (WGS) entry which is preliminary data.</text>
</comment>
<dbReference type="GO" id="GO:0102559">
    <property type="term" value="F:peptide chain release factor N(5)-glutamine methyltransferase activity"/>
    <property type="evidence" value="ECO:0007669"/>
    <property type="project" value="UniProtKB-EC"/>
</dbReference>
<dbReference type="Gene3D" id="1.10.8.10">
    <property type="entry name" value="DNA helicase RuvA subunit, C-terminal domain"/>
    <property type="match status" value="1"/>
</dbReference>
<evidence type="ECO:0000313" key="8">
    <source>
        <dbReference type="EMBL" id="NBN80533.1"/>
    </source>
</evidence>
<evidence type="ECO:0000313" key="9">
    <source>
        <dbReference type="Proteomes" id="UP000586722"/>
    </source>
</evidence>
<dbReference type="Proteomes" id="UP000586722">
    <property type="component" value="Unassembled WGS sequence"/>
</dbReference>
<dbReference type="Gene3D" id="3.40.50.150">
    <property type="entry name" value="Vaccinia Virus protein VP39"/>
    <property type="match status" value="1"/>
</dbReference>
<dbReference type="InterPro" id="IPR007848">
    <property type="entry name" value="Small_mtfrase_dom"/>
</dbReference>
<keyword evidence="1 5" id="KW-0489">Methyltransferase</keyword>
<feature type="binding site" evidence="5">
    <location>
        <begin position="187"/>
        <end position="190"/>
    </location>
    <ligand>
        <name>substrate</name>
    </ligand>
</feature>
<dbReference type="HAMAP" id="MF_02126">
    <property type="entry name" value="RF_methyltr_PrmC"/>
    <property type="match status" value="1"/>
</dbReference>
<dbReference type="GO" id="GO:0003676">
    <property type="term" value="F:nucleic acid binding"/>
    <property type="evidence" value="ECO:0007669"/>
    <property type="project" value="InterPro"/>
</dbReference>
<evidence type="ECO:0000256" key="2">
    <source>
        <dbReference type="ARBA" id="ARBA00022679"/>
    </source>
</evidence>
<evidence type="ECO:0000259" key="6">
    <source>
        <dbReference type="Pfam" id="PF05175"/>
    </source>
</evidence>
<dbReference type="InterPro" id="IPR002052">
    <property type="entry name" value="DNA_methylase_N6_adenine_CS"/>
</dbReference>
<dbReference type="EMBL" id="JAABLQ010000004">
    <property type="protein sequence ID" value="NBN80533.1"/>
    <property type="molecule type" value="Genomic_DNA"/>
</dbReference>
<reference evidence="9" key="1">
    <citation type="submission" date="2020-01" db="EMBL/GenBank/DDBJ databases">
        <authorList>
            <person name="Fang Y."/>
            <person name="Sun R."/>
            <person name="Nie L."/>
            <person name="He J."/>
            <person name="Hao L."/>
            <person name="Wang L."/>
            <person name="Su S."/>
            <person name="Lv E."/>
            <person name="Zhang Z."/>
            <person name="Xie R."/>
            <person name="Liu H."/>
        </authorList>
    </citation>
    <scope>NUCLEOTIDE SEQUENCE [LARGE SCALE GENOMIC DNA]</scope>
    <source>
        <strain evidence="9">XCT-53</strain>
    </source>
</reference>
<dbReference type="InterPro" id="IPR004556">
    <property type="entry name" value="HemK-like"/>
</dbReference>
<dbReference type="InterPro" id="IPR050320">
    <property type="entry name" value="N5-glutamine_MTase"/>
</dbReference>
<comment type="caution">
    <text evidence="5">Lacks conserved residue(s) required for the propagation of feature annotation.</text>
</comment>
<comment type="catalytic activity">
    <reaction evidence="4 5">
        <text>L-glutaminyl-[peptide chain release factor] + S-adenosyl-L-methionine = N(5)-methyl-L-glutaminyl-[peptide chain release factor] + S-adenosyl-L-homocysteine + H(+)</text>
        <dbReference type="Rhea" id="RHEA:42896"/>
        <dbReference type="Rhea" id="RHEA-COMP:10271"/>
        <dbReference type="Rhea" id="RHEA-COMP:10272"/>
        <dbReference type="ChEBI" id="CHEBI:15378"/>
        <dbReference type="ChEBI" id="CHEBI:30011"/>
        <dbReference type="ChEBI" id="CHEBI:57856"/>
        <dbReference type="ChEBI" id="CHEBI:59789"/>
        <dbReference type="ChEBI" id="CHEBI:61891"/>
        <dbReference type="EC" id="2.1.1.297"/>
    </reaction>
</comment>
<keyword evidence="3 5" id="KW-0949">S-adenosyl-L-methionine</keyword>
<dbReference type="SUPFAM" id="SSF53335">
    <property type="entry name" value="S-adenosyl-L-methionine-dependent methyltransferases"/>
    <property type="match status" value="1"/>
</dbReference>
<organism evidence="8 9">
    <name type="scientific">Pannonibacter tanglangensis</name>
    <dbReference type="NCBI Taxonomy" id="2750084"/>
    <lineage>
        <taxon>Bacteria</taxon>
        <taxon>Pseudomonadati</taxon>
        <taxon>Pseudomonadota</taxon>
        <taxon>Alphaproteobacteria</taxon>
        <taxon>Hyphomicrobiales</taxon>
        <taxon>Stappiaceae</taxon>
        <taxon>Pannonibacter</taxon>
    </lineage>
</organism>
<feature type="domain" description="Methyltransferase small" evidence="6">
    <location>
        <begin position="99"/>
        <end position="195"/>
    </location>
</feature>
<dbReference type="GO" id="GO:0032259">
    <property type="term" value="P:methylation"/>
    <property type="evidence" value="ECO:0007669"/>
    <property type="project" value="UniProtKB-KW"/>
</dbReference>